<comment type="caution">
    <text evidence="1">The sequence shown here is derived from an EMBL/GenBank/DDBJ whole genome shotgun (WGS) entry which is preliminary data.</text>
</comment>
<dbReference type="EMBL" id="JANTOO010000009">
    <property type="protein sequence ID" value="MCS1395840.1"/>
    <property type="molecule type" value="Genomic_DNA"/>
</dbReference>
<evidence type="ECO:0000313" key="1">
    <source>
        <dbReference type="EMBL" id="MCS1395840.1"/>
    </source>
</evidence>
<dbReference type="Proteomes" id="UP001525021">
    <property type="component" value="Unassembled WGS sequence"/>
</dbReference>
<protein>
    <submittedName>
        <fullName evidence="1">Uncharacterized protein</fullName>
    </submittedName>
</protein>
<reference evidence="1 2" key="1">
    <citation type="submission" date="2022-08" db="EMBL/GenBank/DDBJ databases">
        <title>Lysinibacillus sequencing.</title>
        <authorList>
            <person name="Dunlap C."/>
        </authorList>
    </citation>
    <scope>NUCLEOTIDE SEQUENCE [LARGE SCALE GENOMIC DNA]</scope>
    <source>
        <strain evidence="1 2">PB211</strain>
    </source>
</reference>
<accession>A0ABT2DLT3</accession>
<keyword evidence="2" id="KW-1185">Reference proteome</keyword>
<sequence>MYTKTQQNFQASGIRHQATAKHLQMFKLSIENVTAIGIMGTSTNTFNLNDTLTREQAEKCSTNYSKDQL</sequence>
<proteinExistence type="predicted"/>
<dbReference type="RefSeq" id="WP_139015325.1">
    <property type="nucleotide sequence ID" value="NZ_JANTOO010000009.1"/>
</dbReference>
<evidence type="ECO:0000313" key="2">
    <source>
        <dbReference type="Proteomes" id="UP001525021"/>
    </source>
</evidence>
<name>A0ABT2DLT3_9BACI</name>
<gene>
    <name evidence="1" type="ORF">NXZ79_07265</name>
</gene>
<organism evidence="1 2">
    <name type="scientific">Lysinibacillus pinottii</name>
    <dbReference type="NCBI Taxonomy" id="2973932"/>
    <lineage>
        <taxon>Bacteria</taxon>
        <taxon>Bacillati</taxon>
        <taxon>Bacillota</taxon>
        <taxon>Bacilli</taxon>
        <taxon>Bacillales</taxon>
        <taxon>Bacillaceae</taxon>
        <taxon>Lysinibacillus</taxon>
    </lineage>
</organism>